<dbReference type="Pfam" id="PF00234">
    <property type="entry name" value="Tryp_alpha_amyl"/>
    <property type="match status" value="1"/>
</dbReference>
<dbReference type="PANTHER" id="PTHR33214">
    <property type="entry name" value="BIFUNCTIONAL INHIBITOR/LIPID-TRANSFER PROTEIN/SEED STORAGE 2S ALBUMIN SUPERFAMILY PROTEIN"/>
    <property type="match status" value="1"/>
</dbReference>
<feature type="non-terminal residue" evidence="5">
    <location>
        <position position="1"/>
    </location>
</feature>
<name>A0A022RLV0_ERYGU</name>
<feature type="domain" description="Bifunctional inhibitor/plant lipid transfer protein/seed storage helical" evidence="4">
    <location>
        <begin position="29"/>
        <end position="95"/>
    </location>
</feature>
<dbReference type="SUPFAM" id="SSF47699">
    <property type="entry name" value="Bifunctional inhibitor/lipid-transfer protein/seed storage 2S albumin"/>
    <property type="match status" value="1"/>
</dbReference>
<keyword evidence="1" id="KW-0813">Transport</keyword>
<dbReference type="GO" id="GO:0008289">
    <property type="term" value="F:lipid binding"/>
    <property type="evidence" value="ECO:0007669"/>
    <property type="project" value="UniProtKB-KW"/>
</dbReference>
<dbReference type="SMART" id="SM00499">
    <property type="entry name" value="AAI"/>
    <property type="match status" value="1"/>
</dbReference>
<dbReference type="GO" id="GO:0006869">
    <property type="term" value="P:lipid transport"/>
    <property type="evidence" value="ECO:0007669"/>
    <property type="project" value="InterPro"/>
</dbReference>
<dbReference type="EMBL" id="KI630377">
    <property type="protein sequence ID" value="EYU40788.1"/>
    <property type="molecule type" value="Genomic_DNA"/>
</dbReference>
<keyword evidence="3" id="KW-0732">Signal</keyword>
<evidence type="ECO:0000313" key="5">
    <source>
        <dbReference type="EMBL" id="EYU40788.1"/>
    </source>
</evidence>
<dbReference type="STRING" id="4155.A0A022RLV0"/>
<evidence type="ECO:0000256" key="2">
    <source>
        <dbReference type="ARBA" id="ARBA00023121"/>
    </source>
</evidence>
<feature type="chain" id="PRO_5001507748" description="Bifunctional inhibitor/plant lipid transfer protein/seed storage helical domain-containing protein" evidence="3">
    <location>
        <begin position="26"/>
        <end position="98"/>
    </location>
</feature>
<dbReference type="InterPro" id="IPR016140">
    <property type="entry name" value="Bifunc_inhib/LTP/seed_store"/>
</dbReference>
<organism evidence="5 6">
    <name type="scientific">Erythranthe guttata</name>
    <name type="common">Yellow monkey flower</name>
    <name type="synonym">Mimulus guttatus</name>
    <dbReference type="NCBI Taxonomy" id="4155"/>
    <lineage>
        <taxon>Eukaryota</taxon>
        <taxon>Viridiplantae</taxon>
        <taxon>Streptophyta</taxon>
        <taxon>Embryophyta</taxon>
        <taxon>Tracheophyta</taxon>
        <taxon>Spermatophyta</taxon>
        <taxon>Magnoliopsida</taxon>
        <taxon>eudicotyledons</taxon>
        <taxon>Gunneridae</taxon>
        <taxon>Pentapetalae</taxon>
        <taxon>asterids</taxon>
        <taxon>lamiids</taxon>
        <taxon>Lamiales</taxon>
        <taxon>Phrymaceae</taxon>
        <taxon>Erythranthe</taxon>
    </lineage>
</organism>
<dbReference type="Gene3D" id="1.10.110.10">
    <property type="entry name" value="Plant lipid-transfer and hydrophobic proteins"/>
    <property type="match status" value="1"/>
</dbReference>
<dbReference type="AlphaFoldDB" id="A0A022RLV0"/>
<protein>
    <recommendedName>
        <fullName evidence="4">Bifunctional inhibitor/plant lipid transfer protein/seed storage helical domain-containing protein</fullName>
    </recommendedName>
</protein>
<accession>A0A022RLV0</accession>
<evidence type="ECO:0000256" key="3">
    <source>
        <dbReference type="SAM" id="SignalP"/>
    </source>
</evidence>
<dbReference type="InterPro" id="IPR036312">
    <property type="entry name" value="Bifun_inhib/LTP/seed_sf"/>
</dbReference>
<evidence type="ECO:0000313" key="6">
    <source>
        <dbReference type="Proteomes" id="UP000030748"/>
    </source>
</evidence>
<reference evidence="5 6" key="1">
    <citation type="journal article" date="2013" name="Proc. Natl. Acad. Sci. U.S.A.">
        <title>Fine-scale variation in meiotic recombination in Mimulus inferred from population shotgun sequencing.</title>
        <authorList>
            <person name="Hellsten U."/>
            <person name="Wright K.M."/>
            <person name="Jenkins J."/>
            <person name="Shu S."/>
            <person name="Yuan Y."/>
            <person name="Wessler S.R."/>
            <person name="Schmutz J."/>
            <person name="Willis J.H."/>
            <person name="Rokhsar D.S."/>
        </authorList>
    </citation>
    <scope>NUCLEOTIDE SEQUENCE [LARGE SCALE GENOMIC DNA]</scope>
    <source>
        <strain evidence="6">cv. DUN x IM62</strain>
    </source>
</reference>
<feature type="signal peptide" evidence="3">
    <location>
        <begin position="1"/>
        <end position="25"/>
    </location>
</feature>
<keyword evidence="6" id="KW-1185">Reference proteome</keyword>
<gene>
    <name evidence="5" type="ORF">MIMGU_mgv1a025902mg</name>
</gene>
<dbReference type="Proteomes" id="UP000030748">
    <property type="component" value="Unassembled WGS sequence"/>
</dbReference>
<dbReference type="PANTHER" id="PTHR33214:SF69">
    <property type="entry name" value="BIFUNCTIONAL INHIBITOR_LIPID-TRANSFER PROTEIN_SEED STORAGE 2S ALBUMIN SUPERFAMILY PROTEIN"/>
    <property type="match status" value="1"/>
</dbReference>
<proteinExistence type="predicted"/>
<dbReference type="CDD" id="cd01959">
    <property type="entry name" value="nsLTP2"/>
    <property type="match status" value="1"/>
</dbReference>
<keyword evidence="2" id="KW-0446">Lipid-binding</keyword>
<evidence type="ECO:0000256" key="1">
    <source>
        <dbReference type="ARBA" id="ARBA00022448"/>
    </source>
</evidence>
<evidence type="ECO:0000259" key="4">
    <source>
        <dbReference type="SMART" id="SM00499"/>
    </source>
</evidence>
<dbReference type="InterPro" id="IPR033872">
    <property type="entry name" value="nsLTP2"/>
</dbReference>
<dbReference type="eggNOG" id="ENOG502S3N0">
    <property type="taxonomic scope" value="Eukaryota"/>
</dbReference>
<sequence length="98" mass="10313">EGEMNTKIGIICVLVVVAIVGVARAQVSCNPAQLSPCASAIFFSSQPSAACCTEIRRQIPCLCQYQSDPSLQGFINSLAAQKISTSCNVPFPTNCTSN</sequence>